<dbReference type="Proteomes" id="UP000265703">
    <property type="component" value="Unassembled WGS sequence"/>
</dbReference>
<keyword evidence="1" id="KW-0812">Transmembrane</keyword>
<name>A0A397SK52_9GLOM</name>
<protein>
    <submittedName>
        <fullName evidence="3">Uncharacterized protein</fullName>
    </submittedName>
</protein>
<evidence type="ECO:0000256" key="1">
    <source>
        <dbReference type="SAM" id="Phobius"/>
    </source>
</evidence>
<dbReference type="EMBL" id="QKYT01000359">
    <property type="protein sequence ID" value="RIA86503.1"/>
    <property type="molecule type" value="Genomic_DNA"/>
</dbReference>
<evidence type="ECO:0000256" key="2">
    <source>
        <dbReference type="SAM" id="SignalP"/>
    </source>
</evidence>
<feature type="chain" id="PRO_5017305898" evidence="2">
    <location>
        <begin position="22"/>
        <end position="527"/>
    </location>
</feature>
<evidence type="ECO:0000313" key="3">
    <source>
        <dbReference type="EMBL" id="RIA86503.1"/>
    </source>
</evidence>
<proteinExistence type="predicted"/>
<keyword evidence="1" id="KW-1133">Transmembrane helix</keyword>
<feature type="signal peptide" evidence="2">
    <location>
        <begin position="1"/>
        <end position="21"/>
    </location>
</feature>
<organism evidence="3 4">
    <name type="scientific">Glomus cerebriforme</name>
    <dbReference type="NCBI Taxonomy" id="658196"/>
    <lineage>
        <taxon>Eukaryota</taxon>
        <taxon>Fungi</taxon>
        <taxon>Fungi incertae sedis</taxon>
        <taxon>Mucoromycota</taxon>
        <taxon>Glomeromycotina</taxon>
        <taxon>Glomeromycetes</taxon>
        <taxon>Glomerales</taxon>
        <taxon>Glomeraceae</taxon>
        <taxon>Glomus</taxon>
    </lineage>
</organism>
<accession>A0A397SK52</accession>
<reference evidence="3 4" key="1">
    <citation type="submission" date="2018-06" db="EMBL/GenBank/DDBJ databases">
        <title>Comparative genomics reveals the genomic features of Rhizophagus irregularis, R. cerebriforme, R. diaphanum and Gigaspora rosea, and their symbiotic lifestyle signature.</title>
        <authorList>
            <person name="Morin E."/>
            <person name="San Clemente H."/>
            <person name="Chen E.C.H."/>
            <person name="De La Providencia I."/>
            <person name="Hainaut M."/>
            <person name="Kuo A."/>
            <person name="Kohler A."/>
            <person name="Murat C."/>
            <person name="Tang N."/>
            <person name="Roy S."/>
            <person name="Loubradou J."/>
            <person name="Henrissat B."/>
            <person name="Grigoriev I.V."/>
            <person name="Corradi N."/>
            <person name="Roux C."/>
            <person name="Martin F.M."/>
        </authorList>
    </citation>
    <scope>NUCLEOTIDE SEQUENCE [LARGE SCALE GENOMIC DNA]</scope>
    <source>
        <strain evidence="3 4">DAOM 227022</strain>
    </source>
</reference>
<keyword evidence="1" id="KW-0472">Membrane</keyword>
<sequence length="527" mass="58894">MRFFLILIICLWGYFLEFCGEQPDYSPELRYLMSFGSFVVALVIGALAQASLVHMFAYVQGYFLLKKQGIPLQAVMSGEQTPARVLLACMTILRQIRLGYKDDKKQRYRYGNFFQIILYASTLIVYVLSVSIGAYAASKLGTPFVYYSAPVKWVQAPTEGIQASLNNAFMPEHLIQGVDLIQFTSLADWVDKTRARNNEVAFLPTTWTTLSKATQDGNLKDKDGLIRWNLEADLSNINMQYLTANCNADPNPSCDNNDQILRGTTVRTMAGKENKTISWQICDLPRDQDPVQLNCNITLKQGLFPHVIIGFPNNAPRDEHLAEVLLRKNELTELTGLTDDLFEAMENAFSRTDYQPDVISKNVVEQLVSGWDCNGNITCAQTNGESATVRYTGALLEAASFMYPTDNSINLDDLIDNSKSTGILTASHKVCIGGNDPLASIALMISIPLLMLIIEILPLLTSNKVWWLASDIGYKHIALLRSASDCKIDLERTTRLGEIPCQTIIWFNAEEDHLGLSSNHQEPSEKV</sequence>
<dbReference type="OrthoDB" id="2353529at2759"/>
<gene>
    <name evidence="3" type="ORF">C1645_779529</name>
</gene>
<keyword evidence="2" id="KW-0732">Signal</keyword>
<evidence type="ECO:0000313" key="4">
    <source>
        <dbReference type="Proteomes" id="UP000265703"/>
    </source>
</evidence>
<comment type="caution">
    <text evidence="3">The sequence shown here is derived from an EMBL/GenBank/DDBJ whole genome shotgun (WGS) entry which is preliminary data.</text>
</comment>
<keyword evidence="4" id="KW-1185">Reference proteome</keyword>
<feature type="transmembrane region" description="Helical" evidence="1">
    <location>
        <begin position="35"/>
        <end position="59"/>
    </location>
</feature>
<feature type="transmembrane region" description="Helical" evidence="1">
    <location>
        <begin position="113"/>
        <end position="137"/>
    </location>
</feature>
<dbReference type="AlphaFoldDB" id="A0A397SK52"/>